<dbReference type="EMBL" id="MPDP01000022">
    <property type="protein sequence ID" value="KAK1494115.1"/>
    <property type="molecule type" value="Genomic_DNA"/>
</dbReference>
<reference evidence="2" key="1">
    <citation type="submission" date="2016-11" db="EMBL/GenBank/DDBJ databases">
        <title>The genome sequence of Colletotrichum cuscutae.</title>
        <authorList>
            <person name="Baroncelli R."/>
        </authorList>
    </citation>
    <scope>NUCLEOTIDE SEQUENCE</scope>
    <source>
        <strain evidence="2">IMI 304802</strain>
    </source>
</reference>
<organism evidence="2 3">
    <name type="scientific">Colletotrichum cuscutae</name>
    <dbReference type="NCBI Taxonomy" id="1209917"/>
    <lineage>
        <taxon>Eukaryota</taxon>
        <taxon>Fungi</taxon>
        <taxon>Dikarya</taxon>
        <taxon>Ascomycota</taxon>
        <taxon>Pezizomycotina</taxon>
        <taxon>Sordariomycetes</taxon>
        <taxon>Hypocreomycetidae</taxon>
        <taxon>Glomerellales</taxon>
        <taxon>Glomerellaceae</taxon>
        <taxon>Colletotrichum</taxon>
        <taxon>Colletotrichum acutatum species complex</taxon>
    </lineage>
</organism>
<gene>
    <name evidence="2" type="ORF">CCUS01_13782</name>
</gene>
<feature type="compositionally biased region" description="Low complexity" evidence="1">
    <location>
        <begin position="249"/>
        <end position="260"/>
    </location>
</feature>
<sequence length="266" mass="29074">MSEKGKKHMGIGKLDWEGVGKSVSTVQLAAANATNARSRIDATEVISSWGMGPRKKQQYGCTYPRKAGKKHGNTFPHRHCHLQAYCSPRSFSKARYLRNHKHFGTSASVTPAALDSAESSPQCDAAAVICHSLSSAMITHHQISHFSPIGNDALSMSTHVQLRRSSSSRPILPSGGRKRLLGMEYGYGPYRLQSMYSLSRQKQQTNPAGIIAMGHQLSIKAHAESYPNLGTDDLPELAHRKSSRQQQRIPSPIASPPVSVTQHKAN</sequence>
<proteinExistence type="predicted"/>
<evidence type="ECO:0000313" key="3">
    <source>
        <dbReference type="Proteomes" id="UP001239213"/>
    </source>
</evidence>
<accession>A0AAI9YB62</accession>
<name>A0AAI9YB62_9PEZI</name>
<dbReference type="AlphaFoldDB" id="A0AAI9YB62"/>
<comment type="caution">
    <text evidence="2">The sequence shown here is derived from an EMBL/GenBank/DDBJ whole genome shotgun (WGS) entry which is preliminary data.</text>
</comment>
<evidence type="ECO:0000313" key="2">
    <source>
        <dbReference type="EMBL" id="KAK1494115.1"/>
    </source>
</evidence>
<protein>
    <submittedName>
        <fullName evidence="2">Uncharacterized protein</fullName>
    </submittedName>
</protein>
<evidence type="ECO:0000256" key="1">
    <source>
        <dbReference type="SAM" id="MobiDB-lite"/>
    </source>
</evidence>
<feature type="region of interest" description="Disordered" evidence="1">
    <location>
        <begin position="226"/>
        <end position="266"/>
    </location>
</feature>
<keyword evidence="3" id="KW-1185">Reference proteome</keyword>
<dbReference type="Proteomes" id="UP001239213">
    <property type="component" value="Unassembled WGS sequence"/>
</dbReference>